<dbReference type="CTD" id="42568"/>
<organism evidence="9 10">
    <name type="scientific">Drosophila lebanonensis</name>
    <name type="common">Fruit fly</name>
    <name type="synonym">Scaptodrosophila lebanonensis</name>
    <dbReference type="NCBI Taxonomy" id="7225"/>
    <lineage>
        <taxon>Eukaryota</taxon>
        <taxon>Metazoa</taxon>
        <taxon>Ecdysozoa</taxon>
        <taxon>Arthropoda</taxon>
        <taxon>Hexapoda</taxon>
        <taxon>Insecta</taxon>
        <taxon>Pterygota</taxon>
        <taxon>Neoptera</taxon>
        <taxon>Endopterygota</taxon>
        <taxon>Diptera</taxon>
        <taxon>Brachycera</taxon>
        <taxon>Muscomorpha</taxon>
        <taxon>Ephydroidea</taxon>
        <taxon>Drosophilidae</taxon>
        <taxon>Scaptodrosophila</taxon>
    </lineage>
</organism>
<keyword evidence="6 8" id="KW-0675">Receptor</keyword>
<feature type="transmembrane region" description="Helical" evidence="8">
    <location>
        <begin position="95"/>
        <end position="114"/>
    </location>
</feature>
<dbReference type="AlphaFoldDB" id="A0A6J2T0M1"/>
<dbReference type="GeneID" id="115620463"/>
<evidence type="ECO:0000256" key="3">
    <source>
        <dbReference type="ARBA" id="ARBA00022692"/>
    </source>
</evidence>
<feature type="transmembrane region" description="Helical" evidence="8">
    <location>
        <begin position="312"/>
        <end position="338"/>
    </location>
</feature>
<feature type="transmembrane region" description="Helical" evidence="8">
    <location>
        <begin position="61"/>
        <end position="83"/>
    </location>
</feature>
<evidence type="ECO:0000256" key="8">
    <source>
        <dbReference type="RuleBase" id="RU363108"/>
    </source>
</evidence>
<protein>
    <recommendedName>
        <fullName evidence="8">Gustatory receptor</fullName>
    </recommendedName>
</protein>
<evidence type="ECO:0000313" key="10">
    <source>
        <dbReference type="RefSeq" id="XP_030369554.1"/>
    </source>
</evidence>
<comment type="caution">
    <text evidence="8">Lacks conserved residue(s) required for the propagation of feature annotation.</text>
</comment>
<keyword evidence="2 8" id="KW-1003">Cell membrane</keyword>
<feature type="transmembrane region" description="Helical" evidence="8">
    <location>
        <begin position="190"/>
        <end position="215"/>
    </location>
</feature>
<comment type="subcellular location">
    <subcellularLocation>
        <location evidence="1 8">Cell membrane</location>
        <topology evidence="1 8">Multi-pass membrane protein</topology>
    </subcellularLocation>
</comment>
<sequence length="447" mass="52353">MLKHSTPEWKEKVILQSRSERYTRRLLLFLYKVSCALSLISCRLNRNPLLFTPNRRRRNKWLLLIWRFVVVIIYWGVLPALFFEFQKSPKNYADLFAQLQSLSVVLFAVGSFIVQSRSERKILSLLNRYLAIYRRISAFTQSSRMLPTQFLVLCTLKFFITLWGCVHEMVELFMVNHVVIEGRLLAAMFGMYMWLGMLFVLDMCFMALLITSFMYKEMGTHIQEMLEHMRPIEEEKDLLGQRMTDYRRMQLLCDYSDELDECAIIYRELYDLTLCFCSACQWQIFFCVYYNFEVALLLLYQCFCLYLEKSEMGLVLLIMAGNKMANLVLLLMCADAAVKNSHLPERLPLDIVCTDIDQRWDASAESFLSQLKVQHLEIKILGFFKLDNKFILIILSAIISYLFIMVQFGLTGGFEESELVKQLLNVQSEGNSDVSNKNNSNISNNNK</sequence>
<comment type="function">
    <text evidence="8">Gustatory receptor which mediates acceptance or avoidance behavior, depending on its substrates.</text>
</comment>
<dbReference type="GO" id="GO:0005886">
    <property type="term" value="C:plasma membrane"/>
    <property type="evidence" value="ECO:0007669"/>
    <property type="project" value="UniProtKB-SubCell"/>
</dbReference>
<dbReference type="PANTHER" id="PTHR21143">
    <property type="entry name" value="INVERTEBRATE GUSTATORY RECEPTOR"/>
    <property type="match status" value="1"/>
</dbReference>
<dbReference type="GO" id="GO:0043025">
    <property type="term" value="C:neuronal cell body"/>
    <property type="evidence" value="ECO:0007669"/>
    <property type="project" value="TreeGrafter"/>
</dbReference>
<evidence type="ECO:0000256" key="1">
    <source>
        <dbReference type="ARBA" id="ARBA00004651"/>
    </source>
</evidence>
<dbReference type="Pfam" id="PF08395">
    <property type="entry name" value="7tm_7"/>
    <property type="match status" value="1"/>
</dbReference>
<dbReference type="PANTHER" id="PTHR21143:SF133">
    <property type="entry name" value="GUSTATORY AND PHEROMONE RECEPTOR 32A-RELATED"/>
    <property type="match status" value="1"/>
</dbReference>
<keyword evidence="5 8" id="KW-0472">Membrane</keyword>
<comment type="similarity">
    <text evidence="8">Belongs to the insect chemoreceptor superfamily. Gustatory receptor (GR) family.</text>
</comment>
<feature type="transmembrane region" description="Helical" evidence="8">
    <location>
        <begin position="150"/>
        <end position="170"/>
    </location>
</feature>
<evidence type="ECO:0000256" key="7">
    <source>
        <dbReference type="ARBA" id="ARBA00023224"/>
    </source>
</evidence>
<keyword evidence="4 8" id="KW-1133">Transmembrane helix</keyword>
<keyword evidence="9" id="KW-1185">Reference proteome</keyword>
<dbReference type="InterPro" id="IPR013604">
    <property type="entry name" value="7TM_chemorcpt"/>
</dbReference>
<dbReference type="GO" id="GO:0050909">
    <property type="term" value="P:sensory perception of taste"/>
    <property type="evidence" value="ECO:0007669"/>
    <property type="project" value="InterPro"/>
</dbReference>
<name>A0A6J2T0M1_DROLE</name>
<dbReference type="RefSeq" id="XP_030369554.1">
    <property type="nucleotide sequence ID" value="XM_030513694.1"/>
</dbReference>
<evidence type="ECO:0000256" key="6">
    <source>
        <dbReference type="ARBA" id="ARBA00023170"/>
    </source>
</evidence>
<reference evidence="10" key="1">
    <citation type="submission" date="2025-08" db="UniProtKB">
        <authorList>
            <consortium name="RefSeq"/>
        </authorList>
    </citation>
    <scope>IDENTIFICATION</scope>
    <source>
        <strain evidence="10">11010-0011.00</strain>
        <tissue evidence="10">Whole body</tissue>
    </source>
</reference>
<dbReference type="GO" id="GO:0030425">
    <property type="term" value="C:dendrite"/>
    <property type="evidence" value="ECO:0007669"/>
    <property type="project" value="TreeGrafter"/>
</dbReference>
<evidence type="ECO:0000313" key="9">
    <source>
        <dbReference type="Proteomes" id="UP000504634"/>
    </source>
</evidence>
<gene>
    <name evidence="10" type="primary">LOC115620463</name>
</gene>
<dbReference type="GO" id="GO:0007165">
    <property type="term" value="P:signal transduction"/>
    <property type="evidence" value="ECO:0007669"/>
    <property type="project" value="UniProtKB-KW"/>
</dbReference>
<dbReference type="GO" id="GO:0008049">
    <property type="term" value="P:male courtship behavior"/>
    <property type="evidence" value="ECO:0007669"/>
    <property type="project" value="TreeGrafter"/>
</dbReference>
<evidence type="ECO:0000256" key="2">
    <source>
        <dbReference type="ARBA" id="ARBA00022475"/>
    </source>
</evidence>
<dbReference type="GO" id="GO:0030424">
    <property type="term" value="C:axon"/>
    <property type="evidence" value="ECO:0007669"/>
    <property type="project" value="TreeGrafter"/>
</dbReference>
<keyword evidence="7 8" id="KW-0807">Transducer</keyword>
<accession>A0A6J2T0M1</accession>
<dbReference type="GO" id="GO:0007635">
    <property type="term" value="P:chemosensory behavior"/>
    <property type="evidence" value="ECO:0007669"/>
    <property type="project" value="TreeGrafter"/>
</dbReference>
<feature type="transmembrane region" description="Helical" evidence="8">
    <location>
        <begin position="390"/>
        <end position="410"/>
    </location>
</feature>
<keyword evidence="3 8" id="KW-0812">Transmembrane</keyword>
<evidence type="ECO:0000256" key="5">
    <source>
        <dbReference type="ARBA" id="ARBA00023136"/>
    </source>
</evidence>
<dbReference type="OrthoDB" id="8018192at2759"/>
<evidence type="ECO:0000256" key="4">
    <source>
        <dbReference type="ARBA" id="ARBA00022989"/>
    </source>
</evidence>
<dbReference type="Proteomes" id="UP000504634">
    <property type="component" value="Unplaced"/>
</dbReference>
<proteinExistence type="inferred from homology"/>